<reference evidence="2" key="1">
    <citation type="submission" date="2018-02" db="EMBL/GenBank/DDBJ databases">
        <authorList>
            <person name="Yee B."/>
            <person name="Bell B."/>
            <person name="Donohue J.-P."/>
            <person name="Ares M.Jr."/>
            <person name="Hartzog G.A."/>
            <person name="Dargyte M."/>
            <person name="DeMattos M."/>
            <person name="Divekar N."/>
            <person name="Farooq S."/>
            <person name="Hardison E."/>
            <person name="Peracchi L."/>
            <person name="Phillips A."/>
            <person name="Sennef S."/>
            <person name="Fridland S."/>
            <person name="Valenzuela-Sanchez M."/>
            <person name="Stoner T.H."/>
            <person name="Russell D.A."/>
            <person name="Pope W.H."/>
            <person name="Jacobs-Sera D."/>
            <person name="Hatfull G.F."/>
        </authorList>
    </citation>
    <scope>NUCLEOTIDE SEQUENCE [LARGE SCALE GENOMIC DNA]</scope>
</reference>
<dbReference type="KEGG" id="vg:60335876"/>
<keyword evidence="2" id="KW-1185">Reference proteome</keyword>
<accession>A0A2P1CGB9</accession>
<organism evidence="1 2">
    <name type="scientific">Mycobacterium phage Mendokysei</name>
    <dbReference type="NCBI Taxonomy" id="2099637"/>
    <lineage>
        <taxon>Viruses</taxon>
        <taxon>Duplodnaviria</taxon>
        <taxon>Heunggongvirae</taxon>
        <taxon>Uroviricota</taxon>
        <taxon>Caudoviricetes</taxon>
        <taxon>Bernalvirus</taxon>
        <taxon>Bernalvirus mendokysei</taxon>
    </lineage>
</organism>
<evidence type="ECO:0000313" key="2">
    <source>
        <dbReference type="Proteomes" id="UP000241021"/>
    </source>
</evidence>
<dbReference type="Proteomes" id="UP000241021">
    <property type="component" value="Segment"/>
</dbReference>
<proteinExistence type="predicted"/>
<protein>
    <submittedName>
        <fullName evidence="1">Uncharacterized protein</fullName>
    </submittedName>
</protein>
<name>A0A2P1CGB9_9CAUD</name>
<dbReference type="RefSeq" id="YP_009964167.1">
    <property type="nucleotide sequence ID" value="NC_051726.1"/>
</dbReference>
<gene>
    <name evidence="1" type="primary">57</name>
    <name evidence="1" type="ORF">SEA_MENDOKYSEI_57</name>
</gene>
<dbReference type="GeneID" id="60335876"/>
<sequence length="119" mass="12975">MTDTLFASCVLPGCQNLVAEVGGPCDDCLAAFGPMLVRNEGGRRMTAEQIAERDSYVSAAYALQLAAPTSPKLVAAESADAEDGPERRRNQTCWLCEERRTCTKRPQGWECDECRTVDA</sequence>
<dbReference type="EMBL" id="MG925349">
    <property type="protein sequence ID" value="AVJ50273.1"/>
    <property type="molecule type" value="Genomic_DNA"/>
</dbReference>
<evidence type="ECO:0000313" key="1">
    <source>
        <dbReference type="EMBL" id="AVJ50273.1"/>
    </source>
</evidence>